<comment type="caution">
    <text evidence="1">The sequence shown here is derived from an EMBL/GenBank/DDBJ whole genome shotgun (WGS) entry which is preliminary data.</text>
</comment>
<evidence type="ECO:0000313" key="1">
    <source>
        <dbReference type="EMBL" id="GGE24554.1"/>
    </source>
</evidence>
<dbReference type="InterPro" id="IPR036249">
    <property type="entry name" value="Thioredoxin-like_sf"/>
</dbReference>
<gene>
    <name evidence="1" type="ORF">GCM10010832_01560</name>
</gene>
<proteinExistence type="predicted"/>
<keyword evidence="2" id="KW-1185">Reference proteome</keyword>
<accession>A0ABQ1SDU0</accession>
<protein>
    <submittedName>
        <fullName evidence="1">Thioredoxin</fullName>
    </submittedName>
</protein>
<organism evidence="1 2">
    <name type="scientific">Psychroflexus planctonicus</name>
    <dbReference type="NCBI Taxonomy" id="1526575"/>
    <lineage>
        <taxon>Bacteria</taxon>
        <taxon>Pseudomonadati</taxon>
        <taxon>Bacteroidota</taxon>
        <taxon>Flavobacteriia</taxon>
        <taxon>Flavobacteriales</taxon>
        <taxon>Flavobacteriaceae</taxon>
        <taxon>Psychroflexus</taxon>
    </lineage>
</organism>
<evidence type="ECO:0000313" key="2">
    <source>
        <dbReference type="Proteomes" id="UP000599179"/>
    </source>
</evidence>
<sequence>MKIAQLIEEALQRSYSYTEYKDLIHLLFAEGKTTGLTQNEAFLGYTELGIRRMKRWDKTAKISLEHLEHIKKIGTAQTWIVITEAWCGDAAHALPIISKLAEANPLIDFRIVLRDENEALMDTFLTDGKKSIAKMIAYQPKEQEVLFTWGPRPKGATTLFEEARARDGKITTEVKEALQMWFNKDKGKQIAEEVVRLAKN</sequence>
<dbReference type="EMBL" id="BMGM01000001">
    <property type="protein sequence ID" value="GGE24554.1"/>
    <property type="molecule type" value="Genomic_DNA"/>
</dbReference>
<dbReference type="Pfam" id="PF14595">
    <property type="entry name" value="Thioredoxin_9"/>
    <property type="match status" value="1"/>
</dbReference>
<dbReference type="RefSeq" id="WP_188457170.1">
    <property type="nucleotide sequence ID" value="NZ_BMGM01000001.1"/>
</dbReference>
<dbReference type="SUPFAM" id="SSF52833">
    <property type="entry name" value="Thioredoxin-like"/>
    <property type="match status" value="1"/>
</dbReference>
<reference evidence="2" key="1">
    <citation type="journal article" date="2019" name="Int. J. Syst. Evol. Microbiol.">
        <title>The Global Catalogue of Microorganisms (GCM) 10K type strain sequencing project: providing services to taxonomists for standard genome sequencing and annotation.</title>
        <authorList>
            <consortium name="The Broad Institute Genomics Platform"/>
            <consortium name="The Broad Institute Genome Sequencing Center for Infectious Disease"/>
            <person name="Wu L."/>
            <person name="Ma J."/>
        </authorList>
    </citation>
    <scope>NUCLEOTIDE SEQUENCE [LARGE SCALE GENOMIC DNA]</scope>
    <source>
        <strain evidence="2">CGMCC 1.12931</strain>
    </source>
</reference>
<name>A0ABQ1SDU0_9FLAO</name>
<dbReference type="Proteomes" id="UP000599179">
    <property type="component" value="Unassembled WGS sequence"/>
</dbReference>
<dbReference type="Gene3D" id="3.40.30.10">
    <property type="entry name" value="Glutaredoxin"/>
    <property type="match status" value="1"/>
</dbReference>